<feature type="region of interest" description="Disordered" evidence="3">
    <location>
        <begin position="491"/>
        <end position="529"/>
    </location>
</feature>
<gene>
    <name evidence="5" type="ORF">AAHA92_28538</name>
</gene>
<feature type="compositionally biased region" description="Low complexity" evidence="3">
    <location>
        <begin position="397"/>
        <end position="407"/>
    </location>
</feature>
<dbReference type="FunFam" id="3.30.70.330:FF:000187">
    <property type="entry name" value="Heterogeneous nuclear ribonucleoprotein Q"/>
    <property type="match status" value="1"/>
</dbReference>
<dbReference type="Proteomes" id="UP001567538">
    <property type="component" value="Unassembled WGS sequence"/>
</dbReference>
<feature type="compositionally biased region" description="Basic and acidic residues" evidence="3">
    <location>
        <begin position="374"/>
        <end position="386"/>
    </location>
</feature>
<dbReference type="PANTHER" id="PTHR21245">
    <property type="entry name" value="HETEROGENEOUS NUCLEAR RIBONUCLEOPROTEIN"/>
    <property type="match status" value="1"/>
</dbReference>
<feature type="compositionally biased region" description="Basic and acidic residues" evidence="3">
    <location>
        <begin position="348"/>
        <end position="360"/>
    </location>
</feature>
<dbReference type="EMBL" id="JBEAFC010000011">
    <property type="protein sequence ID" value="KAL1535802.1"/>
    <property type="molecule type" value="Genomic_DNA"/>
</dbReference>
<dbReference type="SUPFAM" id="SSF54928">
    <property type="entry name" value="RNA-binding domain, RBD"/>
    <property type="match status" value="2"/>
</dbReference>
<proteinExistence type="predicted"/>
<accession>A0ABD1FVU9</accession>
<dbReference type="PROSITE" id="PS50102">
    <property type="entry name" value="RRM"/>
    <property type="match status" value="2"/>
</dbReference>
<feature type="domain" description="RRM" evidence="4">
    <location>
        <begin position="168"/>
        <end position="250"/>
    </location>
</feature>
<evidence type="ECO:0000259" key="4">
    <source>
        <dbReference type="PROSITE" id="PS50102"/>
    </source>
</evidence>
<feature type="compositionally biased region" description="Gly residues" evidence="3">
    <location>
        <begin position="514"/>
        <end position="529"/>
    </location>
</feature>
<dbReference type="InterPro" id="IPR000504">
    <property type="entry name" value="RRM_dom"/>
</dbReference>
<evidence type="ECO:0000256" key="2">
    <source>
        <dbReference type="PROSITE-ProRule" id="PRU00176"/>
    </source>
</evidence>
<feature type="domain" description="RRM" evidence="4">
    <location>
        <begin position="49"/>
        <end position="133"/>
    </location>
</feature>
<sequence>MMNPQTKKNKGFAFLRFATIEQARRACASLKNPVVCGKQCGVTPSQDSDTLFFGNIYRTWTKEALKEKLKYYGLESVEDLTLVEDSNTIGMNRGFAFLEFSSRSDAMDAYRRLQKRDVAFRVDRAAKVSFADSFIDPGDEIMAQVHNLTSLALHSKDWSNAVNYHWKLRLFVDGLSASWDEEHVKELLKKYGVIDKVELARNMPSARRKDFGFVTFDSHDAAVTYAKSINNEELGEGTSKAKVRARLSRPLQRGKGKHVSRGDFRPARGSVRSARSPWNRPLPRSVPARAPRIPPHLPPVVDRSYRRPVAMRERRPVMAVPQRARPFAPLPRSYDRRPPVPSYPKSGLKRDYGHREELSSRSRAAAIDYNSRVTSDRRAPYRDDYPPRPSGYLDMPRGGTTRSTGRRPYVDDRYNERYERPPPSYHEGRVREYDSMSASKRPYAAVDDVPPRYSEAGMRHSRARLDYDLDSSASRYTDAYSDMLGRSNMGYGGSRSSMSSQDSHGLYSSRQGMGYSGGPYGGSDVGRMY</sequence>
<dbReference type="AlphaFoldDB" id="A0ABD1FVU9"/>
<evidence type="ECO:0000256" key="3">
    <source>
        <dbReference type="SAM" id="MobiDB-lite"/>
    </source>
</evidence>
<dbReference type="InterPro" id="IPR035979">
    <property type="entry name" value="RBD_domain_sf"/>
</dbReference>
<dbReference type="Pfam" id="PF00076">
    <property type="entry name" value="RRM_1"/>
    <property type="match status" value="3"/>
</dbReference>
<evidence type="ECO:0000256" key="1">
    <source>
        <dbReference type="ARBA" id="ARBA00022884"/>
    </source>
</evidence>
<name>A0ABD1FVU9_SALDI</name>
<feature type="compositionally biased region" description="Basic residues" evidence="3">
    <location>
        <begin position="250"/>
        <end position="259"/>
    </location>
</feature>
<protein>
    <submittedName>
        <fullName evidence="5">Nucleolin-like isoform X1</fullName>
    </submittedName>
</protein>
<keyword evidence="6" id="KW-1185">Reference proteome</keyword>
<feature type="region of interest" description="Disordered" evidence="3">
    <location>
        <begin position="316"/>
        <end position="409"/>
    </location>
</feature>
<dbReference type="CDD" id="cd00590">
    <property type="entry name" value="RRM_SF"/>
    <property type="match status" value="3"/>
</dbReference>
<dbReference type="Gene3D" id="3.30.70.330">
    <property type="match status" value="3"/>
</dbReference>
<comment type="caution">
    <text evidence="5">The sequence shown here is derived from an EMBL/GenBank/DDBJ whole genome shotgun (WGS) entry which is preliminary data.</text>
</comment>
<feature type="region of interest" description="Disordered" evidence="3">
    <location>
        <begin position="250"/>
        <end position="299"/>
    </location>
</feature>
<keyword evidence="1 2" id="KW-0694">RNA-binding</keyword>
<feature type="compositionally biased region" description="Low complexity" evidence="3">
    <location>
        <begin position="491"/>
        <end position="505"/>
    </location>
</feature>
<evidence type="ECO:0000313" key="5">
    <source>
        <dbReference type="EMBL" id="KAL1535802.1"/>
    </source>
</evidence>
<dbReference type="GO" id="GO:0003723">
    <property type="term" value="F:RNA binding"/>
    <property type="evidence" value="ECO:0007669"/>
    <property type="project" value="UniProtKB-UniRule"/>
</dbReference>
<dbReference type="InterPro" id="IPR012677">
    <property type="entry name" value="Nucleotide-bd_a/b_plait_sf"/>
</dbReference>
<organism evidence="5 6">
    <name type="scientific">Salvia divinorum</name>
    <name type="common">Maria pastora</name>
    <name type="synonym">Diviner's sage</name>
    <dbReference type="NCBI Taxonomy" id="28513"/>
    <lineage>
        <taxon>Eukaryota</taxon>
        <taxon>Viridiplantae</taxon>
        <taxon>Streptophyta</taxon>
        <taxon>Embryophyta</taxon>
        <taxon>Tracheophyta</taxon>
        <taxon>Spermatophyta</taxon>
        <taxon>Magnoliopsida</taxon>
        <taxon>eudicotyledons</taxon>
        <taxon>Gunneridae</taxon>
        <taxon>Pentapetalae</taxon>
        <taxon>asterids</taxon>
        <taxon>lamiids</taxon>
        <taxon>Lamiales</taxon>
        <taxon>Lamiaceae</taxon>
        <taxon>Nepetoideae</taxon>
        <taxon>Mentheae</taxon>
        <taxon>Salviinae</taxon>
        <taxon>Salvia</taxon>
        <taxon>Salvia subgen. Calosphace</taxon>
    </lineage>
</organism>
<dbReference type="SMART" id="SM00360">
    <property type="entry name" value="RRM"/>
    <property type="match status" value="2"/>
</dbReference>
<evidence type="ECO:0000313" key="6">
    <source>
        <dbReference type="Proteomes" id="UP001567538"/>
    </source>
</evidence>
<reference evidence="5 6" key="1">
    <citation type="submission" date="2024-06" db="EMBL/GenBank/DDBJ databases">
        <title>A chromosome level genome sequence of Diviner's sage (Salvia divinorum).</title>
        <authorList>
            <person name="Ford S.A."/>
            <person name="Ro D.-K."/>
            <person name="Ness R.W."/>
            <person name="Phillips M.A."/>
        </authorList>
    </citation>
    <scope>NUCLEOTIDE SEQUENCE [LARGE SCALE GENOMIC DNA]</scope>
    <source>
        <strain evidence="5">SAF-2024a</strain>
        <tissue evidence="5">Leaf</tissue>
    </source>
</reference>